<dbReference type="SUPFAM" id="SSF52096">
    <property type="entry name" value="ClpP/crotonase"/>
    <property type="match status" value="1"/>
</dbReference>
<dbReference type="InterPro" id="IPR001753">
    <property type="entry name" value="Enoyl-CoA_hydra/iso"/>
</dbReference>
<dbReference type="Proteomes" id="UP000586918">
    <property type="component" value="Unassembled WGS sequence"/>
</dbReference>
<organism evidence="5 6">
    <name type="scientific">Pseudonocardia bannensis</name>
    <dbReference type="NCBI Taxonomy" id="630973"/>
    <lineage>
        <taxon>Bacteria</taxon>
        <taxon>Bacillati</taxon>
        <taxon>Actinomycetota</taxon>
        <taxon>Actinomycetes</taxon>
        <taxon>Pseudonocardiales</taxon>
        <taxon>Pseudonocardiaceae</taxon>
        <taxon>Pseudonocardia</taxon>
    </lineage>
</organism>
<dbReference type="CDD" id="cd06558">
    <property type="entry name" value="crotonase-like"/>
    <property type="match status" value="1"/>
</dbReference>
<comment type="caution">
    <text evidence="5">The sequence shown here is derived from an EMBL/GenBank/DDBJ whole genome shotgun (WGS) entry which is preliminary data.</text>
</comment>
<dbReference type="PROSITE" id="PS00166">
    <property type="entry name" value="ENOYL_COA_HYDRATASE"/>
    <property type="match status" value="1"/>
</dbReference>
<dbReference type="RefSeq" id="WP_169415189.1">
    <property type="nucleotide sequence ID" value="NZ_JAAXKZ010000114.1"/>
</dbReference>
<dbReference type="InterPro" id="IPR018376">
    <property type="entry name" value="Enoyl-CoA_hyd/isom_CS"/>
</dbReference>
<proteinExistence type="inferred from homology"/>
<dbReference type="GO" id="GO:0006635">
    <property type="term" value="P:fatty acid beta-oxidation"/>
    <property type="evidence" value="ECO:0007669"/>
    <property type="project" value="TreeGrafter"/>
</dbReference>
<evidence type="ECO:0000313" key="5">
    <source>
        <dbReference type="EMBL" id="NMH94504.1"/>
    </source>
</evidence>
<dbReference type="InterPro" id="IPR029045">
    <property type="entry name" value="ClpP/crotonase-like_dom_sf"/>
</dbReference>
<dbReference type="Pfam" id="PF00378">
    <property type="entry name" value="ECH_1"/>
    <property type="match status" value="1"/>
</dbReference>
<evidence type="ECO:0000256" key="1">
    <source>
        <dbReference type="ARBA" id="ARBA00005254"/>
    </source>
</evidence>
<evidence type="ECO:0000256" key="4">
    <source>
        <dbReference type="RuleBase" id="RU003707"/>
    </source>
</evidence>
<dbReference type="PANTHER" id="PTHR11941">
    <property type="entry name" value="ENOYL-COA HYDRATASE-RELATED"/>
    <property type="match status" value="1"/>
</dbReference>
<comment type="similarity">
    <text evidence="1 4">Belongs to the enoyl-CoA hydratase/isomerase family.</text>
</comment>
<dbReference type="GO" id="GO:0004300">
    <property type="term" value="F:enoyl-CoA hydratase activity"/>
    <property type="evidence" value="ECO:0007669"/>
    <property type="project" value="UniProtKB-EC"/>
</dbReference>
<dbReference type="EC" id="4.2.1.17" evidence="5"/>
<evidence type="ECO:0000256" key="3">
    <source>
        <dbReference type="ARBA" id="ARBA00023239"/>
    </source>
</evidence>
<evidence type="ECO:0000313" key="6">
    <source>
        <dbReference type="Proteomes" id="UP000586918"/>
    </source>
</evidence>
<evidence type="ECO:0000256" key="2">
    <source>
        <dbReference type="ARBA" id="ARBA00023098"/>
    </source>
</evidence>
<dbReference type="NCBIfam" id="NF005891">
    <property type="entry name" value="PRK07854.1"/>
    <property type="match status" value="1"/>
</dbReference>
<reference evidence="5 6" key="1">
    <citation type="submission" date="2020-04" db="EMBL/GenBank/DDBJ databases">
        <authorList>
            <person name="Klaysubun C."/>
            <person name="Duangmal K."/>
            <person name="Lipun K."/>
        </authorList>
    </citation>
    <scope>NUCLEOTIDE SEQUENCE [LARGE SCALE GENOMIC DNA]</scope>
    <source>
        <strain evidence="5 6">DSM 45300</strain>
    </source>
</reference>
<dbReference type="AlphaFoldDB" id="A0A848DQB6"/>
<protein>
    <submittedName>
        <fullName evidence="5">Enoyl-CoA hydratase</fullName>
        <ecNumber evidence="5">4.2.1.17</ecNumber>
    </submittedName>
</protein>
<keyword evidence="3 5" id="KW-0456">Lyase</keyword>
<accession>A0A848DQB6</accession>
<dbReference type="Gene3D" id="3.90.226.10">
    <property type="entry name" value="2-enoyl-CoA Hydratase, Chain A, domain 1"/>
    <property type="match status" value="1"/>
</dbReference>
<name>A0A848DQB6_9PSEU</name>
<dbReference type="EMBL" id="JAAXKZ010000114">
    <property type="protein sequence ID" value="NMH94504.1"/>
    <property type="molecule type" value="Genomic_DNA"/>
</dbReference>
<gene>
    <name evidence="5" type="ORF">HF519_23585</name>
</gene>
<keyword evidence="2" id="KW-0443">Lipid metabolism</keyword>
<sequence>MIDMTLQDRVGVITLDRPEKRNALNIELCHRLREAVGSAIDGGARALVITGNGTSFCSGADLGEVYTADFRDALYAMLHAVTDAPVPVVAAVNGPAIGAGTQLALAADLRVAAPTALFGVPTAKIGLAVDPWTIRRLALLAGNGTARAVLLACEQLDAQRAQACGLVERAGDVADALAWATEMAGLAPLTVAYSKRVLNEVFEPELGSAQAKELDVAFEGCWASDDFAEGRRARAEKRAPRFEGR</sequence>
<keyword evidence="6" id="KW-1185">Reference proteome</keyword>
<dbReference type="PANTHER" id="PTHR11941:SF169">
    <property type="entry name" value="(7AS)-7A-METHYL-1,5-DIOXO-2,3,5,6,7,7A-HEXAHYDRO-1H-INDENE-CARBOXYL-COA HYDROLASE"/>
    <property type="match status" value="1"/>
</dbReference>